<proteinExistence type="predicted"/>
<accession>A0A434A4X6</accession>
<reference evidence="2" key="1">
    <citation type="journal article" date="2019" name="Syst. Appl. Microbiol.">
        <title>Flavobacterium circumlabens sp. nov. and Flavobacterium cupreum sp. nov., two psychrotrophic species isolated from Antarctic environmental samples.</title>
        <authorList>
            <person name="Kralova S."/>
            <person name="Busse H.-J."/>
            <person name="Svec P."/>
            <person name="Maslanova I."/>
            <person name="Stankova E."/>
            <person name="Bartak M."/>
            <person name="Sedlacek I."/>
        </authorList>
    </citation>
    <scope>NUCLEOTIDE SEQUENCE [LARGE SCALE GENOMIC DNA]</scope>
    <source>
        <strain evidence="2">CCM 8825</strain>
    </source>
</reference>
<name>A0A434A4X6_9FLAO</name>
<dbReference type="Proteomes" id="UP000288102">
    <property type="component" value="Unassembled WGS sequence"/>
</dbReference>
<protein>
    <submittedName>
        <fullName evidence="1">Uncharacterized protein</fullName>
    </submittedName>
</protein>
<evidence type="ECO:0000313" key="2">
    <source>
        <dbReference type="Proteomes" id="UP000288102"/>
    </source>
</evidence>
<dbReference type="AlphaFoldDB" id="A0A434A4X6"/>
<gene>
    <name evidence="1" type="ORF">D0817_16290</name>
</gene>
<keyword evidence="2" id="KW-1185">Reference proteome</keyword>
<evidence type="ECO:0000313" key="1">
    <source>
        <dbReference type="EMBL" id="RUT69396.1"/>
    </source>
</evidence>
<dbReference type="RefSeq" id="WP_127339399.1">
    <property type="nucleotide sequence ID" value="NZ_QWDM01000010.1"/>
</dbReference>
<dbReference type="OrthoDB" id="1494596at2"/>
<comment type="caution">
    <text evidence="1">The sequence shown here is derived from an EMBL/GenBank/DDBJ whole genome shotgun (WGS) entry which is preliminary data.</text>
</comment>
<sequence length="112" mass="12595">MQEELKESLSEAITQFNNRRTQLLQDAFTEGGEPALDKLVEEYDALRDAYFEILKRELDKNNPRYAQLTTATKAEADNLATSLKKLNNVNEIVALTTSVINLVGRVLIVLAL</sequence>
<organism evidence="1 2">
    <name type="scientific">Flavobacterium cupreum</name>
    <dbReference type="NCBI Taxonomy" id="2133766"/>
    <lineage>
        <taxon>Bacteria</taxon>
        <taxon>Pseudomonadati</taxon>
        <taxon>Bacteroidota</taxon>
        <taxon>Flavobacteriia</taxon>
        <taxon>Flavobacteriales</taxon>
        <taxon>Flavobacteriaceae</taxon>
        <taxon>Flavobacterium</taxon>
    </lineage>
</organism>
<dbReference type="EMBL" id="QWDM01000010">
    <property type="protein sequence ID" value="RUT69396.1"/>
    <property type="molecule type" value="Genomic_DNA"/>
</dbReference>